<dbReference type="EMBL" id="MU273470">
    <property type="protein sequence ID" value="KAI0036574.1"/>
    <property type="molecule type" value="Genomic_DNA"/>
</dbReference>
<comment type="caution">
    <text evidence="1">The sequence shown here is derived from an EMBL/GenBank/DDBJ whole genome shotgun (WGS) entry which is preliminary data.</text>
</comment>
<name>A0ACB8QXL2_9AGAM</name>
<dbReference type="Proteomes" id="UP000814128">
    <property type="component" value="Unassembled WGS sequence"/>
</dbReference>
<sequence length="5012" mass="555144">MSGTLLNPLEINLEAQFSRLQEQLPADSVQINGLQHSQSHTVFLSNLSRIMLVPSLTEPIAAFFRPLLLDLCARWLEYPELALEKFEALCLLIQAHEELFPVLSTLLRTHIPEKGPLGCVLHSPALETLDANFLQRILLAYFRLLEANRELPSLLLWPLDPLSSLIWSRHPNNAVRLMAVWCYALQSGMGEAERDKLLAEVVGPIFSTECLLNVGHDVHGSIMTIDGWLIVAHEASRVHQTRTAISGDVQDFYGGRTHDPIRQSELCPFVVDIYGVLMLRQPVDHSHPPPSLIPTQTSIFALRSLSLRLSLRLPTLISSPPSSGKTLVLSHLAGTLYPGVVNQIITIPLADTSLDPRSLLGSYVSSPTSPGTFEWREGILVRAMRAGRWVVFKDIDRGSIEVLGTIKPLVESLGPSKRIGGRARILVPGHGEVVAAESFAIFATRSLQSSSSAAFPGPTFFGAHKFSEVVLRTPSLDELRVIVDSRFPKLAGAAAEGCIRLWSALKALGTTASSRTVGLRELDKFCARIEHLLPMNFSPSSAASSEAPVWLSAVFANPSVREDIFCEARDVFFGAGTLTTAAQAYTQKMASLTTEHLALSGEQRDWLMRGRAPDFKIESDVNGRTTALCIGRVRLLAAPTKLEVLPPTLRPFAMHRPAVSLMARIASAISLGEPVLLTGETGTGKTSIVSHMAGLLRRPLVALNLSQQTESADLLGGFKPIDARVPGAALQEHFLELFRATFSQKRNAQFQESTSKAVREGNWKRAAGLWKESARMAKDRLGNRLGDVNITQNNELDSQAPRKRRKTEDLTVSLGKWRSFEESVVQFEVQHIQNKGKFAFGFVEGPLVKALRSGDWILLDEINLASPETLEAVSGLLQSPISSITVTEKGELELIPRHSDFRLFACMNPATDVGKKDLPPNIRSRFTEIDVPPPDADRETLLSIIMQYVGRVAVGDKAAIMDVADFYTSVKRLADSRQISDGANHRPHFSMRTLVRALVFAADIASSFSLRRALWEGCLMTFTMVLDAPSAEVVAALAEKHILSGVRNIPSLLSKEPSPPGNRLAEDFVKLGPFYLERGPAPIDYGEAYVLTPSVKRKLVDLARIILTRRFPVLIEGPTSSGKTSSIEYLAKQTGHRFVRINNHEHTDIQEYLGTYVSDLQTGKLVFKDGLLVQALRNGDWIVLDELNLAPTDVLEALNRLLDDNRELVIPETQEVVRPHPHFMLFATQNPPGLYAGRKVLSRAFRNRFLEVHFEDVPQAELEMILHERCRIAPSYAQRIVAVFRELQVRRQSSRVFESKHGFATLRDLFRWAGRDAVGYQELAENGYMLLAERVRREDDRLVVKDVIETVMKVRIDERALYDFERLAPHFASYLAFERPADAPLVWTKAMQRLLVLIGRALRFNEPVLLVGETGTGKTSVCQLYADAVGRRLHAVNCHQNTETADLIGGLRPVRSRAALEAEALQEAAGVLSAGGARDVPSDLDALAAALDRVFKALPTLSTRAAEARSKIQRLAAIFGWHDGPLVEAMRSGDILLLDEISLADDSVLERLNSVLEPARTVVLAERGGGDAEDVSIRAAPGFQLIATMNPGGDYGKKELSPALRNRFTEIWVPAVEDRTDLEQIVLASWKHDALRHYTGPLLDFCEWFGNHVSKRGLLGLRDILAWVAFSNSAVEAQELRSMSTEEIFHHGARLICLDGLGSLPVLSSYSSDALNRLRKETLSKLQELVPFASHSSRSNLTIDQLEQSVRIGPFVVPRGSSRQVVSGYNFEAPTTRDNAMRVARACQLSKPILLEGSPGVGKTSLVVALAKLCGYHLCRINLSDQTDLSDLFGTDLPVEGGKPGEFAWKDAEFLTAMQEGHWVILDEMNLAPQAVLEGLNAVLDHRGTVFIPELGRSFSRHPSFRIFAAQNPIAQGGGRKGLPKSFVNRFTKVYVESLTPKDLRLISRHMFPDYPEEWLAAMIDYNAQLQEEVAVHKSFGRAGSPWEFNLRDLSRWGAVLRVRDSSLHPVEHLRSIYLSRFRTDEDRVAAATLFFGAFGAQAAQVLQTPHYAITPQYLQIGHFVHARANFSPMSSPSLLQSHLPWIEAMGVALQRQWLVIVTGGQDTGKTSLVRLFAKLAGSPLHEVPINNATDASDLLGSFEQVDRQSRCLSLLRQVMDLASRYLRTGHGSRHSLPEVQQIRRVVSGTTSLDSTSLEVAIALLDQLDSIYDSTIRVRQALSAELAASGAESRFEWVDGPLVRAMKDGYWLLLDNANLCSPSVLDRLNALCEPSGVLTLNEQGIVNGVVPVVKPHLDFRLIMCVDPQHGELSRAMRNRGIEIVLTGAHSDEDRARMLHSMRIPRCFPGEACGFEIRRRGLAIPSGPTDTSRWPSGLLDSDSASSVSKDLALALSHPSGFTPPLAPILFAFRSLVPALSANTRRLLDSSCAHNQVQAVLEVLQKNQGICDKIEVLRLAFGSVWPVPSDFLSHEPMDFFAKFTASSCYSASSNGHARLPLLLAIEVFVRYAEQEHRGPSAKFLSAVKPSTVSEDILSREIVAETGRIADVTRDIAREILASLPEDPATIPTIELNVLFELQRLSTFLIRSVTDDVNISVVQSIVKWLTALLNGSSNTFALLREIVEALSLLVTPSSGLGLSEIWAAMRHGGTMLPLPQDVGERNGHQLTRHATSLKREALSLMAIMSLSQDDTTRLSSENALRDVLQSLPDELYDGSFAQVHASEKAALLVMELDAVLRVHVSSSRSELGAIEEVLRLACDNPTADLPRLVPYRVATWKLREGQLDAAEIVSVHRSWHEALWTVSETGGPSILLQATQLFALIHLCDWSDVNMITLENYGQSLDRQVGVLLYRADRSSRAEQLFALYRNAVALLKSCFTRDLDQKSLQSLRRRDVDSATERVHPAIVQALSRLGTSANALPGSEVQNTFIAVGQLFIEFFFAFMELYVPNTPLDPSAAQRTEEEFWTNEEASLLAQRTLHRELERLTTGNSSNGVIAYLDTEELIVHNHIRNLAPTSRGTHRTLSRLRDYWAEVTQFLSQVVSSARLQQLATLLQTNVESALALEQVIQDSLHGFAQRMAVAYTEFDDINGPLQFALSQLRFGLRLSIHGHKLHERSDITSIASDLVLFPTIHAAHAVLALPASDILAPDVSALEILLLQLTGLAIERDAGVRLASQISQLDVVFDQALRLWSIDQSRQLEEEKAAQSLYRSKLAESEAVNDSEIEADEFLALFPDYEKALGDEELASKTTTAPSRHVTPSHIQLIHEIHLHLFLPTLSSSKFDLLQSFSRLRNLLMQRLLSAHHAILPDVLDKQSFSFMLSTLHQRVYTLKNHARIHSRPYDFYIDANVPEVRKAVVIIQGMASRLRSIIQEWPEQMVLRHLLLRCDHVLHLSVHSPVAKILAATEQLLLQSEDWEMYANKENSLKEHRQAMTGLIVEWRKLELSSWQGLLETQAAFFEEAISEWWFHMYNASIRGLVDVLHTERDVDDFLDGLVPLIDSFISSSPVGQFAHRIQLLDSFVSWIALLMSIKPPTEAVSLQRVLFVLATTSSYYRQFLPRVLSSLTSQREALEKEIKDFIKLASWKDINVQALKASAKRTHVQLYKCIRKFREILRQPALPFLQTQQATFSDTSSSVDAPPPAIFVAPSSYCDQNAASNGPAHLRDLSRTFRRFDALIHSSVDAYMDRRPQTLLLDLARQVITTANSLASEALPVDERREKYAKALLVRKRKAWSDLLKELKRIGLAYNVQPSTQERQRSLRWIREQPTLPISDDVLPGIDALEQYFIKFSGLMPQLRASLSRHHTDLTTRELQRGATLLESGLTFAMDLRTQLSTSLQHFCKLRGMTNRMQYFYGPTKVMAFGRVALENVMSVHDCLSRTTHALEDVLKHVRMLEELSSLSSSDLFFAEWQSLLDESREAGNTLSAVIDRVCGSQTAVLLQDEYETVIVATCTIKKISERLDAWLAQEHPVGPILAPVRDWLKTLPATLPPLSKIEPTSQNTDHLIDALLVSVQSLISSIKEPDTDKPDSGEDDYVRNTSAFLSRVTDLLHLDSIVGKLGAVFEQLALCSSHDLLRNTARLLPFLRRYESLVHRYLATTVSWTAGLFRLEYVVCSIMLTVATKGFCKPSDNEDDSDNGENGEVTGGVGLGEGAGAQDVSKEIEDESQVEGLQGEQERQQDRRRQKGEDDGKDAIEMGQDFEGSLEDMPDDGIEEEKGEAKDEGEGGPEEQVRDIDPLDPSAVDEKMWGDEKGPEGKDDEGKTHEDRSKEAGADPEIVAKEREGPKKEGEEGGREEHELPSVQPEEPMQEDGGESGVEGSEPVVEGAPLDDSIQDANTLDLPDDLDLGREEQGHGGSEEDMDDPDQEEDAEPGEQTIDGDGPIPDGSDTMDESTDSNQPDQANTNERQADSEVEDGIGDERDGAVAAEPDIQAGDQGISNAANADSIDSEARESAPQNQSTLTRGGGAQNAGQGADAPDEDGTMRDTETPVTPGQPPSRQAEGTDVGTTTVGLRQGTTASQDALPSELQSNPLRSLGDALQEIRQRFDEILQRAGGEDWRAPNSVDVSAQTPQLEYLQPDDEDQNIRALGPAGTEEAARLQDLKIVHEETDEQLADGARSMSIDVVSPPLSAPPTQIASLLSPLIAQSLQPGVEDALTQHQIRSKGFSIAPDVEMEESAAKREDDFKEVLPEDVVETELRHWQAEGHPAQGVENLWRLYESLTHDLSYALCEQLRLILEPTQATRLRGDYRTGKRLNMKKIIPYIASEYTKNKIWLRRTRPSQREYQILLALDDSKSMAESHSVHLAYQTLALVSKALARLEVGEIGIARFGEVVEMLHGFDSGPFTDATGARVMGTFGFSQRATDVRALVENSLTILEEARERRASVSTSAAELWQLEIIISDGICQDHDKLRTLLRKAEEQRVMVVFVVIDSLHANAGVAGGGAANGAAENSILSMKQVAYKNVEGKLELQMQRYLDSFPFEYYVVLRNVEALPEVLAGTLKQFFERISGD</sequence>
<evidence type="ECO:0000313" key="2">
    <source>
        <dbReference type="Proteomes" id="UP000814128"/>
    </source>
</evidence>
<protein>
    <submittedName>
        <fullName evidence="1">Midasin</fullName>
    </submittedName>
</protein>
<keyword evidence="2" id="KW-1185">Reference proteome</keyword>
<reference evidence="1" key="1">
    <citation type="submission" date="2021-02" db="EMBL/GenBank/DDBJ databases">
        <authorList>
            <consortium name="DOE Joint Genome Institute"/>
            <person name="Ahrendt S."/>
            <person name="Looney B.P."/>
            <person name="Miyauchi S."/>
            <person name="Morin E."/>
            <person name="Drula E."/>
            <person name="Courty P.E."/>
            <person name="Chicoki N."/>
            <person name="Fauchery L."/>
            <person name="Kohler A."/>
            <person name="Kuo A."/>
            <person name="Labutti K."/>
            <person name="Pangilinan J."/>
            <person name="Lipzen A."/>
            <person name="Riley R."/>
            <person name="Andreopoulos W."/>
            <person name="He G."/>
            <person name="Johnson J."/>
            <person name="Barry K.W."/>
            <person name="Grigoriev I.V."/>
            <person name="Nagy L."/>
            <person name="Hibbett D."/>
            <person name="Henrissat B."/>
            <person name="Matheny P.B."/>
            <person name="Labbe J."/>
            <person name="Martin F."/>
        </authorList>
    </citation>
    <scope>NUCLEOTIDE SEQUENCE</scope>
    <source>
        <strain evidence="1">EC-137</strain>
    </source>
</reference>
<proteinExistence type="predicted"/>
<gene>
    <name evidence="1" type="ORF">K488DRAFT_82013</name>
</gene>
<reference evidence="1" key="2">
    <citation type="journal article" date="2022" name="New Phytol.">
        <title>Evolutionary transition to the ectomycorrhizal habit in the genomes of a hyperdiverse lineage of mushroom-forming fungi.</title>
        <authorList>
            <person name="Looney B."/>
            <person name="Miyauchi S."/>
            <person name="Morin E."/>
            <person name="Drula E."/>
            <person name="Courty P.E."/>
            <person name="Kohler A."/>
            <person name="Kuo A."/>
            <person name="LaButti K."/>
            <person name="Pangilinan J."/>
            <person name="Lipzen A."/>
            <person name="Riley R."/>
            <person name="Andreopoulos W."/>
            <person name="He G."/>
            <person name="Johnson J."/>
            <person name="Nolan M."/>
            <person name="Tritt A."/>
            <person name="Barry K.W."/>
            <person name="Grigoriev I.V."/>
            <person name="Nagy L.G."/>
            <person name="Hibbett D."/>
            <person name="Henrissat B."/>
            <person name="Matheny P.B."/>
            <person name="Labbe J."/>
            <person name="Martin F.M."/>
        </authorList>
    </citation>
    <scope>NUCLEOTIDE SEQUENCE</scope>
    <source>
        <strain evidence="1">EC-137</strain>
    </source>
</reference>
<organism evidence="1 2">
    <name type="scientific">Vararia minispora EC-137</name>
    <dbReference type="NCBI Taxonomy" id="1314806"/>
    <lineage>
        <taxon>Eukaryota</taxon>
        <taxon>Fungi</taxon>
        <taxon>Dikarya</taxon>
        <taxon>Basidiomycota</taxon>
        <taxon>Agaricomycotina</taxon>
        <taxon>Agaricomycetes</taxon>
        <taxon>Russulales</taxon>
        <taxon>Lachnocladiaceae</taxon>
        <taxon>Vararia</taxon>
    </lineage>
</organism>
<evidence type="ECO:0000313" key="1">
    <source>
        <dbReference type="EMBL" id="KAI0036574.1"/>
    </source>
</evidence>
<accession>A0ACB8QXL2</accession>